<reference evidence="1 2" key="1">
    <citation type="submission" date="2019-02" db="EMBL/GenBank/DDBJ databases">
        <authorList>
            <consortium name="Pathogen Informatics"/>
        </authorList>
    </citation>
    <scope>NUCLEOTIDE SEQUENCE [LARGE SCALE GENOMIC DNA]</scope>
    <source>
        <strain evidence="1 2">3012STDY7089603</strain>
    </source>
</reference>
<sequence length="71" mass="8434">MNYVEQDKFLRDLTQNLKQALGYLEEGDTTKAKGFLQGTIKAIKDTRNENLKIQKRTHQILDEMEYKRNCR</sequence>
<organism evidence="1 2">
    <name type="scientific">Urinicoccus massiliensis</name>
    <dbReference type="NCBI Taxonomy" id="1723382"/>
    <lineage>
        <taxon>Bacteria</taxon>
        <taxon>Bacillati</taxon>
        <taxon>Bacillota</taxon>
        <taxon>Tissierellia</taxon>
        <taxon>Tissierellales</taxon>
        <taxon>Peptoniphilaceae</taxon>
        <taxon>Urinicoccus</taxon>
    </lineage>
</organism>
<accession>A0A8H2M696</accession>
<keyword evidence="2" id="KW-1185">Reference proteome</keyword>
<evidence type="ECO:0000313" key="1">
    <source>
        <dbReference type="EMBL" id="VFB17224.1"/>
    </source>
</evidence>
<dbReference type="AlphaFoldDB" id="A0A8H2M696"/>
<dbReference type="EMBL" id="CAACYI010000001">
    <property type="protein sequence ID" value="VFB17224.1"/>
    <property type="molecule type" value="Genomic_DNA"/>
</dbReference>
<name>A0A8H2M696_9FIRM</name>
<evidence type="ECO:0000313" key="2">
    <source>
        <dbReference type="Proteomes" id="UP000377798"/>
    </source>
</evidence>
<proteinExistence type="predicted"/>
<dbReference type="RefSeq" id="WP_131749811.1">
    <property type="nucleotide sequence ID" value="NZ_CAACYI010000001.1"/>
</dbReference>
<gene>
    <name evidence="1" type="ORF">NCTC13150_01811</name>
</gene>
<protein>
    <submittedName>
        <fullName evidence="1">Uncharacterized protein</fullName>
    </submittedName>
</protein>
<comment type="caution">
    <text evidence="1">The sequence shown here is derived from an EMBL/GenBank/DDBJ whole genome shotgun (WGS) entry which is preliminary data.</text>
</comment>
<dbReference type="Proteomes" id="UP000377798">
    <property type="component" value="Unassembled WGS sequence"/>
</dbReference>